<dbReference type="Proteomes" id="UP001296104">
    <property type="component" value="Unassembled WGS sequence"/>
</dbReference>
<feature type="coiled-coil region" evidence="1">
    <location>
        <begin position="74"/>
        <end position="101"/>
    </location>
</feature>
<dbReference type="AlphaFoldDB" id="A0AAI8Z0L7"/>
<comment type="caution">
    <text evidence="3">The sequence shown here is derived from an EMBL/GenBank/DDBJ whole genome shotgun (WGS) entry which is preliminary data.</text>
</comment>
<sequence>MASAQEHQGQAGFARPDRFTIGFAIAIVRSKPPEISVGEYIRLLKLHIAKGRRQDAVSTVHRHLDRSAFWRSEYERMKDSFKSVEDEATDLRREIVVLKSELNAAKPASSTKKRKKGVEEDTPLPRPAKKGRIIALPVKTILMPFDHPSEIELSESGQIGNVLMRHIFRIQTASKQHQHSDASELAYHLQQAVATISELVQREIRACMDDADSDRLRKTLVVITRSIVSVFVGFKKLSSEDDGLTMQGKVVYAVVMMFKNLLSGIDTISTAEIEKTVGTASSGTAPTSKNSKGNGKAVSTQQSPMLSTLTSFIGDVVHLLDAKVEANRALFEGFTYCTLELLGARLFSSTFGHIRASTIEAEIRQGDAQDESTQQQIRVEAPYLIHLLHRVMLAAPSHLGSAITKGGKPRSMIKHKNSPKDALAVAAGQCLQRTLVNSIFGTEGIDEEDPFMDCLKMPSAAGGPVSMPKGKDTDFQEWYKEEVWRLLGWEILAREDGLPKKAEDA</sequence>
<organism evidence="3 4">
    <name type="scientific">Lecanosticta acicola</name>
    <dbReference type="NCBI Taxonomy" id="111012"/>
    <lineage>
        <taxon>Eukaryota</taxon>
        <taxon>Fungi</taxon>
        <taxon>Dikarya</taxon>
        <taxon>Ascomycota</taxon>
        <taxon>Pezizomycotina</taxon>
        <taxon>Dothideomycetes</taxon>
        <taxon>Dothideomycetidae</taxon>
        <taxon>Mycosphaerellales</taxon>
        <taxon>Mycosphaerellaceae</taxon>
        <taxon>Lecanosticta</taxon>
    </lineage>
</organism>
<keyword evidence="1" id="KW-0175">Coiled coil</keyword>
<evidence type="ECO:0000313" key="4">
    <source>
        <dbReference type="Proteomes" id="UP001296104"/>
    </source>
</evidence>
<proteinExistence type="predicted"/>
<feature type="region of interest" description="Disordered" evidence="2">
    <location>
        <begin position="106"/>
        <end position="126"/>
    </location>
</feature>
<keyword evidence="4" id="KW-1185">Reference proteome</keyword>
<gene>
    <name evidence="3" type="ORF">LECACI_7A005417</name>
</gene>
<name>A0AAI8Z0L7_9PEZI</name>
<feature type="compositionally biased region" description="Polar residues" evidence="2">
    <location>
        <begin position="278"/>
        <end position="302"/>
    </location>
</feature>
<accession>A0AAI8Z0L7</accession>
<evidence type="ECO:0000256" key="1">
    <source>
        <dbReference type="SAM" id="Coils"/>
    </source>
</evidence>
<feature type="region of interest" description="Disordered" evidence="2">
    <location>
        <begin position="277"/>
        <end position="302"/>
    </location>
</feature>
<protein>
    <submittedName>
        <fullName evidence="3">Uncharacterized protein</fullName>
    </submittedName>
</protein>
<evidence type="ECO:0000256" key="2">
    <source>
        <dbReference type="SAM" id="MobiDB-lite"/>
    </source>
</evidence>
<evidence type="ECO:0000313" key="3">
    <source>
        <dbReference type="EMBL" id="CAK4030157.1"/>
    </source>
</evidence>
<dbReference type="EMBL" id="CAVMBE010000034">
    <property type="protein sequence ID" value="CAK4030157.1"/>
    <property type="molecule type" value="Genomic_DNA"/>
</dbReference>
<reference evidence="3" key="1">
    <citation type="submission" date="2023-11" db="EMBL/GenBank/DDBJ databases">
        <authorList>
            <person name="Alioto T."/>
            <person name="Alioto T."/>
            <person name="Gomez Garrido J."/>
        </authorList>
    </citation>
    <scope>NUCLEOTIDE SEQUENCE</scope>
</reference>